<organism evidence="1 2">
    <name type="scientific">Hepatospora eriocheir</name>
    <dbReference type="NCBI Taxonomy" id="1081669"/>
    <lineage>
        <taxon>Eukaryota</taxon>
        <taxon>Fungi</taxon>
        <taxon>Fungi incertae sedis</taxon>
        <taxon>Microsporidia</taxon>
        <taxon>Hepatosporidae</taxon>
        <taxon>Hepatospora</taxon>
    </lineage>
</organism>
<accession>A0A1X0Q7Y8</accession>
<proteinExistence type="predicted"/>
<sequence length="300" mass="36178">MKKMTETDHDNKKDNGIYLEKNSFWDNVKVVNDTNPNSNSKFLENEIKPITKAQTHNQKGKQIKKAKSKIHHPDFIEFLEPYFCYLTERNIKEITFNTSKSIRLYHESEYLDNYNMLKERLCATYILNENFDFDKIPNFENELRFEENENIIKYEISSKPTINFIPPSKVQSGILKFFMDENILDELHNEGIAEIAQKYRSIVILNTGFKQKIKESLTKRVYHKAYFKLYEIIHKELFSAYNRRKSKRRRKFEEFEEEIILEHLNREIEFFEEFGPLNQFNTFEYIQDQNILSDENNILE</sequence>
<gene>
    <name evidence="1" type="ORF">HERIO_2136</name>
</gene>
<name>A0A1X0Q7Y8_9MICR</name>
<dbReference type="VEuPathDB" id="MicrosporidiaDB:A0H76_2367"/>
<protein>
    <submittedName>
        <fullName evidence="1">Uncharacterized protein</fullName>
    </submittedName>
</protein>
<evidence type="ECO:0000313" key="1">
    <source>
        <dbReference type="EMBL" id="ORD95878.1"/>
    </source>
</evidence>
<dbReference type="Proteomes" id="UP000192356">
    <property type="component" value="Unassembled WGS sequence"/>
</dbReference>
<comment type="caution">
    <text evidence="1">The sequence shown here is derived from an EMBL/GenBank/DDBJ whole genome shotgun (WGS) entry which is preliminary data.</text>
</comment>
<reference evidence="1 2" key="1">
    <citation type="journal article" date="2017" name="Environ. Microbiol.">
        <title>Decay of the glycolytic pathway and adaptation to intranuclear parasitism within Enterocytozoonidae microsporidia.</title>
        <authorList>
            <person name="Wiredu Boakye D."/>
            <person name="Jaroenlak P."/>
            <person name="Prachumwat A."/>
            <person name="Williams T.A."/>
            <person name="Bateman K.S."/>
            <person name="Itsathitphaisarn O."/>
            <person name="Sritunyalucksana K."/>
            <person name="Paszkiewicz K.H."/>
            <person name="Moore K.A."/>
            <person name="Stentiford G.D."/>
            <person name="Williams B.A."/>
        </authorList>
    </citation>
    <scope>NUCLEOTIDE SEQUENCE [LARGE SCALE GENOMIC DNA]</scope>
    <source>
        <strain evidence="1 2">GB1</strain>
    </source>
</reference>
<keyword evidence="2" id="KW-1185">Reference proteome</keyword>
<dbReference type="VEuPathDB" id="MicrosporidiaDB:HERIO_2136"/>
<evidence type="ECO:0000313" key="2">
    <source>
        <dbReference type="Proteomes" id="UP000192356"/>
    </source>
</evidence>
<dbReference type="AlphaFoldDB" id="A0A1X0Q7Y8"/>
<dbReference type="OrthoDB" id="10643161at2759"/>
<dbReference type="EMBL" id="LVKB01000162">
    <property type="protein sequence ID" value="ORD95878.1"/>
    <property type="molecule type" value="Genomic_DNA"/>
</dbReference>